<evidence type="ECO:0000313" key="3">
    <source>
        <dbReference type="EMBL" id="OGY99307.1"/>
    </source>
</evidence>
<dbReference type="EMBL" id="MHLA01000017">
    <property type="protein sequence ID" value="OGY99307.1"/>
    <property type="molecule type" value="Genomic_DNA"/>
</dbReference>
<dbReference type="Proteomes" id="UP000178880">
    <property type="component" value="Unassembled WGS sequence"/>
</dbReference>
<protein>
    <recommendedName>
        <fullName evidence="2">M23ase beta-sheet core domain-containing protein</fullName>
    </recommendedName>
</protein>
<feature type="compositionally biased region" description="Polar residues" evidence="1">
    <location>
        <begin position="256"/>
        <end position="270"/>
    </location>
</feature>
<reference evidence="3 4" key="1">
    <citation type="journal article" date="2016" name="Nat. Commun.">
        <title>Thousands of microbial genomes shed light on interconnected biogeochemical processes in an aquifer system.</title>
        <authorList>
            <person name="Anantharaman K."/>
            <person name="Brown C.T."/>
            <person name="Hug L.A."/>
            <person name="Sharon I."/>
            <person name="Castelle C.J."/>
            <person name="Probst A.J."/>
            <person name="Thomas B.C."/>
            <person name="Singh A."/>
            <person name="Wilkins M.J."/>
            <person name="Karaoz U."/>
            <person name="Brodie E.L."/>
            <person name="Williams K.H."/>
            <person name="Hubbard S.S."/>
            <person name="Banfield J.F."/>
        </authorList>
    </citation>
    <scope>NUCLEOTIDE SEQUENCE [LARGE SCALE GENOMIC DNA]</scope>
</reference>
<dbReference type="AlphaFoldDB" id="A0A1G2CFW4"/>
<dbReference type="PANTHER" id="PTHR21666">
    <property type="entry name" value="PEPTIDASE-RELATED"/>
    <property type="match status" value="1"/>
</dbReference>
<dbReference type="CDD" id="cd12797">
    <property type="entry name" value="M23_peptidase"/>
    <property type="match status" value="2"/>
</dbReference>
<evidence type="ECO:0000313" key="4">
    <source>
        <dbReference type="Proteomes" id="UP000178880"/>
    </source>
</evidence>
<dbReference type="Gene3D" id="2.70.70.10">
    <property type="entry name" value="Glucose Permease (Domain IIA)"/>
    <property type="match status" value="2"/>
</dbReference>
<dbReference type="STRING" id="1798650.A2945_05065"/>
<evidence type="ECO:0000259" key="2">
    <source>
        <dbReference type="Pfam" id="PF01551"/>
    </source>
</evidence>
<sequence>MKKFFIVFAWGMGGAALFAAWVVVRPEMYWPHEYIVIRVPYEFSDVPANMIPMGETVNHPKPQTPKGHPGIDFGWGEGELHNVISSSDGKVSSIKEGASHPGKWDVEVESGLYILRYKEMDDASPELRVGSSVKQGDLIGHVGRFCDESSPYPHCWFNLHWELASMSFLRDRFCPVPYFDANSRQSIEALWASVSPDANQGMKRLFPDICSGDYKDAAEGGAPVNYSPSPAPSSTAPSSASSHLPVQILPSPAPPTMSSTNQPHSPTGGSVTAPVPLPSPVRGTGSLESDEPPLKLKGIGVNFEDFKFTKQQLQFDRVFMEYGFVIPASSIGKEKSNPQPTYVVPLGTSVRSIVDGVVAAIPTLWSGDVSIQVTEDGEMQTWIYETEHLINPKVKVGDKVKAGQIIGEVSDFNHGAPDGYGTVEIGILKGGQTPQHVCPFAYLDDSIREETFAKMKNLFQTWEEYVGDQTLYDDTEIPGCLTLNLIDG</sequence>
<dbReference type="InterPro" id="IPR016047">
    <property type="entry name" value="M23ase_b-sheet_dom"/>
</dbReference>
<accession>A0A1G2CFW4</accession>
<feature type="region of interest" description="Disordered" evidence="1">
    <location>
        <begin position="221"/>
        <end position="293"/>
    </location>
</feature>
<name>A0A1G2CFW4_9BACT</name>
<comment type="caution">
    <text evidence="3">The sequence shown here is derived from an EMBL/GenBank/DDBJ whole genome shotgun (WGS) entry which is preliminary data.</text>
</comment>
<dbReference type="GO" id="GO:0004222">
    <property type="term" value="F:metalloendopeptidase activity"/>
    <property type="evidence" value="ECO:0007669"/>
    <property type="project" value="TreeGrafter"/>
</dbReference>
<proteinExistence type="predicted"/>
<evidence type="ECO:0000256" key="1">
    <source>
        <dbReference type="SAM" id="MobiDB-lite"/>
    </source>
</evidence>
<organism evidence="3 4">
    <name type="scientific">Candidatus Liptonbacteria bacterium RIFCSPLOWO2_01_FULL_52_25</name>
    <dbReference type="NCBI Taxonomy" id="1798650"/>
    <lineage>
        <taxon>Bacteria</taxon>
        <taxon>Candidatus Liptoniibacteriota</taxon>
    </lineage>
</organism>
<dbReference type="PANTHER" id="PTHR21666:SF270">
    <property type="entry name" value="MUREIN HYDROLASE ACTIVATOR ENVC"/>
    <property type="match status" value="1"/>
</dbReference>
<dbReference type="Pfam" id="PF01551">
    <property type="entry name" value="Peptidase_M23"/>
    <property type="match status" value="1"/>
</dbReference>
<dbReference type="InterPro" id="IPR050570">
    <property type="entry name" value="Cell_wall_metabolism_enzyme"/>
</dbReference>
<feature type="domain" description="M23ase beta-sheet core" evidence="2">
    <location>
        <begin position="67"/>
        <end position="160"/>
    </location>
</feature>
<feature type="compositionally biased region" description="Low complexity" evidence="1">
    <location>
        <begin position="232"/>
        <end position="242"/>
    </location>
</feature>
<dbReference type="SUPFAM" id="SSF51261">
    <property type="entry name" value="Duplicated hybrid motif"/>
    <property type="match status" value="2"/>
</dbReference>
<dbReference type="InterPro" id="IPR011055">
    <property type="entry name" value="Dup_hybrid_motif"/>
</dbReference>
<gene>
    <name evidence="3" type="ORF">A2945_05065</name>
</gene>